<sequence length="404" mass="43906">MFNPSCRINFHSGMGIILAACVMLFSMNARADVKWKIVISPSKSGEIPWTTSSPSSSGVLASSGTLSFNPGSYLDLTFSPQPGYRLVSVYKNADPWTPWLDNNRHYRFGPVEKPHVIVAKFELISPTGSYDFSTPEILPEGVAEIFNGTGHYSGVVPSDMPIVGDKAFDADIAMDESGKLDIMPNSLEGYTPDTTANTSIAGMLKTRDDTPQVTVSAKFKGEFEGENGEGSGVGTLSDIKTLGQNTLQEDEQTLNSSGSGSYNVKLKSNDTGVKVNYKEKETSIALPVTTDANRNWSFNVMLSQEPNAKGKQVTYAKGTVTLPTGDIVSFPKRIVKYSKTKGYKIQFSRGTNMTSSSVDKKTKLSITHMLFDCLENNCVLNDGQVSYQFLGQKGKGNLSDFMTN</sequence>
<reference evidence="1 2" key="1">
    <citation type="journal article" date="2013" name="Genome Announc.">
        <title>Genome Sequence of the Obligate Gammaproteobacterial Methanotroph Methylomicrobium album Strain BG8.</title>
        <authorList>
            <person name="Kits K.D."/>
            <person name="Kalyuzhnaya M.G."/>
            <person name="Klotz M.G."/>
            <person name="Jetten M.S."/>
            <person name="Op den Camp H.J."/>
            <person name="Vuilleumier S."/>
            <person name="Bringel F."/>
            <person name="Dispirito A.A."/>
            <person name="Murrell J.C."/>
            <person name="Bruce D."/>
            <person name="Cheng J.F."/>
            <person name="Copeland A."/>
            <person name="Goodwin L."/>
            <person name="Hauser L."/>
            <person name="Lajus A."/>
            <person name="Land M.L."/>
            <person name="Lapidus A."/>
            <person name="Lucas S."/>
            <person name="Medigue C."/>
            <person name="Pitluck S."/>
            <person name="Woyke T."/>
            <person name="Zeytun A."/>
            <person name="Stein L.Y."/>
        </authorList>
    </citation>
    <scope>NUCLEOTIDE SEQUENCE [LARGE SCALE GENOMIC DNA]</scope>
    <source>
        <strain evidence="1 2">BG8</strain>
    </source>
</reference>
<dbReference type="HOGENOM" id="CLU_681157_0_0_6"/>
<accession>H8GQI8</accession>
<dbReference type="STRING" id="686340.Metal_2056"/>
<protein>
    <submittedName>
        <fullName evidence="1">Uncharacterized protein</fullName>
    </submittedName>
</protein>
<proteinExistence type="predicted"/>
<name>H8GQI8_METAL</name>
<dbReference type="EMBL" id="CM001475">
    <property type="protein sequence ID" value="EIC29815.1"/>
    <property type="molecule type" value="Genomic_DNA"/>
</dbReference>
<evidence type="ECO:0000313" key="1">
    <source>
        <dbReference type="EMBL" id="EIC29815.1"/>
    </source>
</evidence>
<evidence type="ECO:0000313" key="2">
    <source>
        <dbReference type="Proteomes" id="UP000005090"/>
    </source>
</evidence>
<gene>
    <name evidence="1" type="ORF">Metal_2056</name>
</gene>
<dbReference type="AlphaFoldDB" id="H8GQI8"/>
<organism evidence="1 2">
    <name type="scientific">Methylomicrobium album BG8</name>
    <dbReference type="NCBI Taxonomy" id="686340"/>
    <lineage>
        <taxon>Bacteria</taxon>
        <taxon>Pseudomonadati</taxon>
        <taxon>Pseudomonadota</taxon>
        <taxon>Gammaproteobacteria</taxon>
        <taxon>Methylococcales</taxon>
        <taxon>Methylococcaceae</taxon>
        <taxon>Methylomicrobium</taxon>
    </lineage>
</organism>
<keyword evidence="2" id="KW-1185">Reference proteome</keyword>
<dbReference type="Proteomes" id="UP000005090">
    <property type="component" value="Chromosome"/>
</dbReference>
<dbReference type="PROSITE" id="PS51257">
    <property type="entry name" value="PROKAR_LIPOPROTEIN"/>
    <property type="match status" value="1"/>
</dbReference>